<accession>A0A9D1H100</accession>
<proteinExistence type="predicted"/>
<gene>
    <name evidence="1" type="ORF">IAA60_00270</name>
</gene>
<sequence length="342" mass="40362">MNYHTFEVSYRLTASEKDRYTDILFRSNGKSYYDKNSSVPTLVCNTLTPYGITIKLIKFEKNDFPYYALCYRINPRRIIESYDYIGLFNAKDTDMMLKKADEYVLPLKLPSVHDCRISRIDFCANIKMSGQHEIFEYIKLLQRGRYPSNYTPSLYYDLISKRNKHHKNSVKISHKKLLDVVYYNKYDQLKENPLCQNIDEAENILRAEIQCKKRKVKHLMDKFGCTSVRSFLKHSDKIGTYVFKQYANKFYGGGDFYKLDEIYRRIDNSKFKDKSKKKMTELVQLSAKHKSLDTALHKLSWDKATKNKMLKKFDKIGVSPVVIPLRSEYEFFKNPLTLALNA</sequence>
<comment type="caution">
    <text evidence="1">The sequence shown here is derived from an EMBL/GenBank/DDBJ whole genome shotgun (WGS) entry which is preliminary data.</text>
</comment>
<organism evidence="1 2">
    <name type="scientific">Candidatus Ornithomonoglobus intestinigallinarum</name>
    <dbReference type="NCBI Taxonomy" id="2840894"/>
    <lineage>
        <taxon>Bacteria</taxon>
        <taxon>Bacillati</taxon>
        <taxon>Bacillota</taxon>
        <taxon>Clostridia</taxon>
        <taxon>Candidatus Ornithomonoglobus</taxon>
    </lineage>
</organism>
<dbReference type="EMBL" id="DVLU01000003">
    <property type="protein sequence ID" value="HIT84320.1"/>
    <property type="molecule type" value="Genomic_DNA"/>
</dbReference>
<evidence type="ECO:0000313" key="2">
    <source>
        <dbReference type="Proteomes" id="UP000824165"/>
    </source>
</evidence>
<dbReference type="Proteomes" id="UP000824165">
    <property type="component" value="Unassembled WGS sequence"/>
</dbReference>
<evidence type="ECO:0000313" key="1">
    <source>
        <dbReference type="EMBL" id="HIT84320.1"/>
    </source>
</evidence>
<name>A0A9D1H100_9FIRM</name>
<reference evidence="1" key="1">
    <citation type="submission" date="2020-10" db="EMBL/GenBank/DDBJ databases">
        <authorList>
            <person name="Gilroy R."/>
        </authorList>
    </citation>
    <scope>NUCLEOTIDE SEQUENCE</scope>
    <source>
        <strain evidence="1">CHK181-108</strain>
    </source>
</reference>
<protein>
    <submittedName>
        <fullName evidence="1">Uncharacterized protein</fullName>
    </submittedName>
</protein>
<dbReference type="AlphaFoldDB" id="A0A9D1H100"/>
<reference evidence="1" key="2">
    <citation type="journal article" date="2021" name="PeerJ">
        <title>Extensive microbial diversity within the chicken gut microbiome revealed by metagenomics and culture.</title>
        <authorList>
            <person name="Gilroy R."/>
            <person name="Ravi A."/>
            <person name="Getino M."/>
            <person name="Pursley I."/>
            <person name="Horton D.L."/>
            <person name="Alikhan N.F."/>
            <person name="Baker D."/>
            <person name="Gharbi K."/>
            <person name="Hall N."/>
            <person name="Watson M."/>
            <person name="Adriaenssens E.M."/>
            <person name="Foster-Nyarko E."/>
            <person name="Jarju S."/>
            <person name="Secka A."/>
            <person name="Antonio M."/>
            <person name="Oren A."/>
            <person name="Chaudhuri R.R."/>
            <person name="La Ragione R."/>
            <person name="Hildebrand F."/>
            <person name="Pallen M.J."/>
        </authorList>
    </citation>
    <scope>NUCLEOTIDE SEQUENCE</scope>
    <source>
        <strain evidence="1">CHK181-108</strain>
    </source>
</reference>